<name>W2VNU9_PHYNI</name>
<sequence length="186" mass="21252">MWSFFYSDLGEGLFQCKKCGCKRKQASGSGYSNRLGHMGAKHAGYGSEYAELQAATTTPTIDMFGFVDEITLNIYQWMRWIIQRNLPITEVENKLTREVVTMTPTTVRTMKTYMRFTAAKVGQTIEGEMGESVALMYDGWTCHSLHILGIFAVYVVNGVRNQRLLSLSRWMMAKQLVLTLSTWNRF</sequence>
<dbReference type="PANTHER" id="PTHR40866:SF1">
    <property type="entry name" value="BED-TYPE DOMAIN-CONTAINING PROTEIN"/>
    <property type="match status" value="1"/>
</dbReference>
<dbReference type="PANTHER" id="PTHR40866">
    <property type="entry name" value="BED-TYPE DOMAIN-CONTAINING PROTEIN"/>
    <property type="match status" value="1"/>
</dbReference>
<protein>
    <recommendedName>
        <fullName evidence="3">BED-type domain-containing protein</fullName>
    </recommendedName>
</protein>
<evidence type="ECO:0000313" key="1">
    <source>
        <dbReference type="EMBL" id="ETO99855.1"/>
    </source>
</evidence>
<accession>W2VNU9</accession>
<dbReference type="AlphaFoldDB" id="W2VNU9"/>
<gene>
    <name evidence="1" type="ORF">F441_22721</name>
</gene>
<dbReference type="EMBL" id="ANIX01004993">
    <property type="protein sequence ID" value="ETO99855.1"/>
    <property type="molecule type" value="Genomic_DNA"/>
</dbReference>
<evidence type="ECO:0000313" key="2">
    <source>
        <dbReference type="Proteomes" id="UP000018958"/>
    </source>
</evidence>
<proteinExistence type="predicted"/>
<comment type="caution">
    <text evidence="1">The sequence shown here is derived from an EMBL/GenBank/DDBJ whole genome shotgun (WGS) entry which is preliminary data.</text>
</comment>
<reference evidence="1 2" key="1">
    <citation type="submission" date="2013-11" db="EMBL/GenBank/DDBJ databases">
        <title>The Genome Sequence of Phytophthora parasitica CJ01A1.</title>
        <authorList>
            <consortium name="The Broad Institute Genomics Platform"/>
            <person name="Russ C."/>
            <person name="Tyler B."/>
            <person name="Panabieres F."/>
            <person name="Shan W."/>
            <person name="Tripathy S."/>
            <person name="Grunwald N."/>
            <person name="Machado M."/>
            <person name="Johnson C.S."/>
            <person name="Walker B."/>
            <person name="Young S.K."/>
            <person name="Zeng Q."/>
            <person name="Gargeya S."/>
            <person name="Fitzgerald M."/>
            <person name="Haas B."/>
            <person name="Abouelleil A."/>
            <person name="Allen A.W."/>
            <person name="Alvarado L."/>
            <person name="Arachchi H.M."/>
            <person name="Berlin A.M."/>
            <person name="Chapman S.B."/>
            <person name="Gainer-Dewar J."/>
            <person name="Goldberg J."/>
            <person name="Griggs A."/>
            <person name="Gujja S."/>
            <person name="Hansen M."/>
            <person name="Howarth C."/>
            <person name="Imamovic A."/>
            <person name="Ireland A."/>
            <person name="Larimer J."/>
            <person name="McCowan C."/>
            <person name="Murphy C."/>
            <person name="Pearson M."/>
            <person name="Poon T.W."/>
            <person name="Priest M."/>
            <person name="Roberts A."/>
            <person name="Saif S."/>
            <person name="Shea T."/>
            <person name="Sisk P."/>
            <person name="Sykes S."/>
            <person name="Wortman J."/>
            <person name="Nusbaum C."/>
            <person name="Birren B."/>
        </authorList>
    </citation>
    <scope>NUCLEOTIDE SEQUENCE [LARGE SCALE GENOMIC DNA]</scope>
    <source>
        <strain evidence="1 2">CJ01A1</strain>
    </source>
</reference>
<organism evidence="1 2">
    <name type="scientific">Phytophthora nicotianae CJ01A1</name>
    <dbReference type="NCBI Taxonomy" id="1317063"/>
    <lineage>
        <taxon>Eukaryota</taxon>
        <taxon>Sar</taxon>
        <taxon>Stramenopiles</taxon>
        <taxon>Oomycota</taxon>
        <taxon>Peronosporomycetes</taxon>
        <taxon>Peronosporales</taxon>
        <taxon>Peronosporaceae</taxon>
        <taxon>Phytophthora</taxon>
    </lineage>
</organism>
<dbReference type="OrthoDB" id="1607513at2759"/>
<evidence type="ECO:0008006" key="3">
    <source>
        <dbReference type="Google" id="ProtNLM"/>
    </source>
</evidence>
<dbReference type="Proteomes" id="UP000018958">
    <property type="component" value="Unassembled WGS sequence"/>
</dbReference>